<keyword evidence="4" id="KW-0175">Coiled coil</keyword>
<dbReference type="Pfam" id="PF13639">
    <property type="entry name" value="zf-RING_2"/>
    <property type="match status" value="1"/>
</dbReference>
<evidence type="ECO:0000256" key="5">
    <source>
        <dbReference type="SAM" id="MobiDB-lite"/>
    </source>
</evidence>
<dbReference type="GO" id="GO:0005634">
    <property type="term" value="C:nucleus"/>
    <property type="evidence" value="ECO:0007669"/>
    <property type="project" value="InterPro"/>
</dbReference>
<organism evidence="7 8">
    <name type="scientific">Steinernema carpocapsae</name>
    <name type="common">Entomopathogenic nematode</name>
    <dbReference type="NCBI Taxonomy" id="34508"/>
    <lineage>
        <taxon>Eukaryota</taxon>
        <taxon>Metazoa</taxon>
        <taxon>Ecdysozoa</taxon>
        <taxon>Nematoda</taxon>
        <taxon>Chromadorea</taxon>
        <taxon>Rhabditida</taxon>
        <taxon>Tylenchina</taxon>
        <taxon>Panagrolaimomorpha</taxon>
        <taxon>Strongyloidoidea</taxon>
        <taxon>Steinernematidae</taxon>
        <taxon>Steinernema</taxon>
    </lineage>
</organism>
<evidence type="ECO:0000313" key="7">
    <source>
        <dbReference type="EMBL" id="TKR61897.1"/>
    </source>
</evidence>
<keyword evidence="1 3" id="KW-0479">Metal-binding</keyword>
<dbReference type="InterPro" id="IPR013083">
    <property type="entry name" value="Znf_RING/FYVE/PHD"/>
</dbReference>
<comment type="caution">
    <text evidence="7">The sequence shown here is derived from an EMBL/GenBank/DDBJ whole genome shotgun (WGS) entry which is preliminary data.</text>
</comment>
<reference evidence="7 8" key="2">
    <citation type="journal article" date="2019" name="G3 (Bethesda)">
        <title>Hybrid Assembly of the Genome of the Entomopathogenic Nematode Steinernema carpocapsae Identifies the X-Chromosome.</title>
        <authorList>
            <person name="Serra L."/>
            <person name="Macchietto M."/>
            <person name="Macias-Munoz A."/>
            <person name="McGill C.J."/>
            <person name="Rodriguez I.M."/>
            <person name="Rodriguez B."/>
            <person name="Murad R."/>
            <person name="Mortazavi A."/>
        </authorList>
    </citation>
    <scope>NUCLEOTIDE SEQUENCE [LARGE SCALE GENOMIC DNA]</scope>
    <source>
        <strain evidence="7 8">ALL</strain>
    </source>
</reference>
<dbReference type="PANTHER" id="PTHR16047">
    <property type="entry name" value="RFWD3 PROTEIN"/>
    <property type="match status" value="1"/>
</dbReference>
<dbReference type="GO" id="GO:0036297">
    <property type="term" value="P:interstrand cross-link repair"/>
    <property type="evidence" value="ECO:0007669"/>
    <property type="project" value="InterPro"/>
</dbReference>
<dbReference type="GO" id="GO:0004842">
    <property type="term" value="F:ubiquitin-protein transferase activity"/>
    <property type="evidence" value="ECO:0007669"/>
    <property type="project" value="InterPro"/>
</dbReference>
<name>A0A4U5LZZ2_STECR</name>
<feature type="coiled-coil region" evidence="4">
    <location>
        <begin position="89"/>
        <end position="116"/>
    </location>
</feature>
<evidence type="ECO:0000256" key="2">
    <source>
        <dbReference type="ARBA" id="ARBA00022833"/>
    </source>
</evidence>
<dbReference type="InterPro" id="IPR001841">
    <property type="entry name" value="Znf_RING"/>
</dbReference>
<proteinExistence type="predicted"/>
<protein>
    <recommendedName>
        <fullName evidence="6">RING-type domain-containing protein</fullName>
    </recommendedName>
</protein>
<sequence>MPLICSICQLGYDGSSDAIAGTLPCGHIFHIDCVQQWFHQCQNACPACRAKCSSKDLIRLFLDSQNTSESPEAQVVRLESELLESRKSLDECQASLKHENNKIISLEKNIERLMQINQTAIVMNADKEKERGTLEMELMITNLSMMAAKRNCEKSIRDMRRGADGFSLTASRGSTVAFDSETTGGTKGGRYSSAEF</sequence>
<evidence type="ECO:0000256" key="1">
    <source>
        <dbReference type="ARBA" id="ARBA00022771"/>
    </source>
</evidence>
<dbReference type="PANTHER" id="PTHR16047:SF7">
    <property type="entry name" value="E3 UBIQUITIN-PROTEIN LIGASE RFWD3"/>
    <property type="match status" value="1"/>
</dbReference>
<dbReference type="GO" id="GO:0008270">
    <property type="term" value="F:zinc ion binding"/>
    <property type="evidence" value="ECO:0007669"/>
    <property type="project" value="UniProtKB-KW"/>
</dbReference>
<dbReference type="SUPFAM" id="SSF57850">
    <property type="entry name" value="RING/U-box"/>
    <property type="match status" value="1"/>
</dbReference>
<dbReference type="PROSITE" id="PS50089">
    <property type="entry name" value="ZF_RING_2"/>
    <property type="match status" value="1"/>
</dbReference>
<evidence type="ECO:0000256" key="4">
    <source>
        <dbReference type="SAM" id="Coils"/>
    </source>
</evidence>
<keyword evidence="8" id="KW-1185">Reference proteome</keyword>
<dbReference type="SMART" id="SM00184">
    <property type="entry name" value="RING"/>
    <property type="match status" value="1"/>
</dbReference>
<dbReference type="AlphaFoldDB" id="A0A4U5LZZ2"/>
<dbReference type="Gene3D" id="3.30.40.10">
    <property type="entry name" value="Zinc/RING finger domain, C3HC4 (zinc finger)"/>
    <property type="match status" value="1"/>
</dbReference>
<dbReference type="GO" id="GO:0016567">
    <property type="term" value="P:protein ubiquitination"/>
    <property type="evidence" value="ECO:0007669"/>
    <property type="project" value="InterPro"/>
</dbReference>
<evidence type="ECO:0000259" key="6">
    <source>
        <dbReference type="PROSITE" id="PS50089"/>
    </source>
</evidence>
<dbReference type="Proteomes" id="UP000298663">
    <property type="component" value="Unassembled WGS sequence"/>
</dbReference>
<keyword evidence="1 3" id="KW-0863">Zinc-finger</keyword>
<evidence type="ECO:0000256" key="3">
    <source>
        <dbReference type="PROSITE-ProRule" id="PRU00175"/>
    </source>
</evidence>
<reference evidence="7 8" key="1">
    <citation type="journal article" date="2015" name="Genome Biol.">
        <title>Comparative genomics of Steinernema reveals deeply conserved gene regulatory networks.</title>
        <authorList>
            <person name="Dillman A.R."/>
            <person name="Macchietto M."/>
            <person name="Porter C.F."/>
            <person name="Rogers A."/>
            <person name="Williams B."/>
            <person name="Antoshechkin I."/>
            <person name="Lee M.M."/>
            <person name="Goodwin Z."/>
            <person name="Lu X."/>
            <person name="Lewis E.E."/>
            <person name="Goodrich-Blair H."/>
            <person name="Stock S.P."/>
            <person name="Adams B.J."/>
            <person name="Sternberg P.W."/>
            <person name="Mortazavi A."/>
        </authorList>
    </citation>
    <scope>NUCLEOTIDE SEQUENCE [LARGE SCALE GENOMIC DNA]</scope>
    <source>
        <strain evidence="7 8">ALL</strain>
    </source>
</reference>
<dbReference type="InterPro" id="IPR037381">
    <property type="entry name" value="RFWD3"/>
</dbReference>
<feature type="region of interest" description="Disordered" evidence="5">
    <location>
        <begin position="177"/>
        <end position="196"/>
    </location>
</feature>
<evidence type="ECO:0000313" key="8">
    <source>
        <dbReference type="Proteomes" id="UP000298663"/>
    </source>
</evidence>
<keyword evidence="2" id="KW-0862">Zinc</keyword>
<feature type="domain" description="RING-type" evidence="6">
    <location>
        <begin position="5"/>
        <end position="49"/>
    </location>
</feature>
<accession>A0A4U5LZZ2</accession>
<gene>
    <name evidence="7" type="ORF">L596_028947</name>
</gene>
<dbReference type="STRING" id="34508.A0A4U5LZZ2"/>
<dbReference type="OrthoDB" id="5772480at2759"/>
<dbReference type="EMBL" id="AZBU02000011">
    <property type="protein sequence ID" value="TKR61897.1"/>
    <property type="molecule type" value="Genomic_DNA"/>
</dbReference>